<feature type="region of interest" description="Disordered" evidence="1">
    <location>
        <begin position="1"/>
        <end position="34"/>
    </location>
</feature>
<gene>
    <name evidence="2" type="ORF">ECPE_LOCUS18319</name>
</gene>
<name>A0A3P8H3L2_9TREM</name>
<feature type="region of interest" description="Disordered" evidence="1">
    <location>
        <begin position="49"/>
        <end position="72"/>
    </location>
</feature>
<feature type="compositionally biased region" description="Basic and acidic residues" evidence="1">
    <location>
        <begin position="49"/>
        <end position="59"/>
    </location>
</feature>
<evidence type="ECO:0000313" key="3">
    <source>
        <dbReference type="Proteomes" id="UP000272942"/>
    </source>
</evidence>
<protein>
    <submittedName>
        <fullName evidence="2">Uncharacterized protein</fullName>
    </submittedName>
</protein>
<dbReference type="Proteomes" id="UP000272942">
    <property type="component" value="Unassembled WGS sequence"/>
</dbReference>
<keyword evidence="3" id="KW-1185">Reference proteome</keyword>
<accession>A0A3P8H3L2</accession>
<feature type="compositionally biased region" description="Polar residues" evidence="1">
    <location>
        <begin position="24"/>
        <end position="34"/>
    </location>
</feature>
<organism evidence="2 3">
    <name type="scientific">Echinostoma caproni</name>
    <dbReference type="NCBI Taxonomy" id="27848"/>
    <lineage>
        <taxon>Eukaryota</taxon>
        <taxon>Metazoa</taxon>
        <taxon>Spiralia</taxon>
        <taxon>Lophotrochozoa</taxon>
        <taxon>Platyhelminthes</taxon>
        <taxon>Trematoda</taxon>
        <taxon>Digenea</taxon>
        <taxon>Plagiorchiida</taxon>
        <taxon>Echinostomata</taxon>
        <taxon>Echinostomatoidea</taxon>
        <taxon>Echinostomatidae</taxon>
        <taxon>Echinostoma</taxon>
    </lineage>
</organism>
<evidence type="ECO:0000313" key="2">
    <source>
        <dbReference type="EMBL" id="VDP96092.1"/>
    </source>
</evidence>
<dbReference type="AlphaFoldDB" id="A0A3P8H3L2"/>
<reference evidence="2 3" key="1">
    <citation type="submission" date="2018-11" db="EMBL/GenBank/DDBJ databases">
        <authorList>
            <consortium name="Pathogen Informatics"/>
        </authorList>
    </citation>
    <scope>NUCLEOTIDE SEQUENCE [LARGE SCALE GENOMIC DNA]</scope>
    <source>
        <strain evidence="2 3">Egypt</strain>
    </source>
</reference>
<sequence length="119" mass="12879">MVYDLGGLGLRLAPPDDSKLDTSGVENNKSLQSQATAQGLSQLMDFIRRSGDSADERNSKRISSKISAPNVHSAKVNDKTNILVKPKSSDPPNLFEMLQKAEVDFNSKVGSSVELSIFV</sequence>
<proteinExistence type="predicted"/>
<dbReference type="OrthoDB" id="440673at2759"/>
<dbReference type="EMBL" id="UZAN01077098">
    <property type="protein sequence ID" value="VDP96092.1"/>
    <property type="molecule type" value="Genomic_DNA"/>
</dbReference>
<evidence type="ECO:0000256" key="1">
    <source>
        <dbReference type="SAM" id="MobiDB-lite"/>
    </source>
</evidence>